<dbReference type="PANTHER" id="PTHR43806:SF67">
    <property type="entry name" value="EGF-LIKE DOMAIN-CONTAINING PROTEIN"/>
    <property type="match status" value="1"/>
</dbReference>
<dbReference type="NCBIfam" id="TIGR04183">
    <property type="entry name" value="Por_Secre_tail"/>
    <property type="match status" value="1"/>
</dbReference>
<dbReference type="InterPro" id="IPR023827">
    <property type="entry name" value="Peptidase_S8_Asp-AS"/>
</dbReference>
<dbReference type="Pfam" id="PF00082">
    <property type="entry name" value="Peptidase_S8"/>
    <property type="match status" value="1"/>
</dbReference>
<dbReference type="PROSITE" id="PS51892">
    <property type="entry name" value="SUBTILASE"/>
    <property type="match status" value="1"/>
</dbReference>
<dbReference type="PROSITE" id="PS00136">
    <property type="entry name" value="SUBTILASE_ASP"/>
    <property type="match status" value="1"/>
</dbReference>
<dbReference type="Proteomes" id="UP001500459">
    <property type="component" value="Unassembled WGS sequence"/>
</dbReference>
<dbReference type="PROSITE" id="PS00138">
    <property type="entry name" value="SUBTILASE_SER"/>
    <property type="match status" value="1"/>
</dbReference>
<keyword evidence="5 6" id="KW-0720">Serine protease</keyword>
<name>A0ABP6UMK0_9FLAO</name>
<evidence type="ECO:0000313" key="11">
    <source>
        <dbReference type="Proteomes" id="UP001500459"/>
    </source>
</evidence>
<feature type="domain" description="Secretion system C-terminal sorting" evidence="9">
    <location>
        <begin position="471"/>
        <end position="538"/>
    </location>
</feature>
<feature type="active site" description="Charge relay system" evidence="6">
    <location>
        <position position="400"/>
    </location>
</feature>
<dbReference type="EMBL" id="BAABCW010000008">
    <property type="protein sequence ID" value="GAA3509327.1"/>
    <property type="molecule type" value="Genomic_DNA"/>
</dbReference>
<evidence type="ECO:0000256" key="4">
    <source>
        <dbReference type="ARBA" id="ARBA00022801"/>
    </source>
</evidence>
<dbReference type="InterPro" id="IPR050131">
    <property type="entry name" value="Peptidase_S8_subtilisin-like"/>
</dbReference>
<evidence type="ECO:0000259" key="8">
    <source>
        <dbReference type="Pfam" id="PF00082"/>
    </source>
</evidence>
<evidence type="ECO:0000256" key="1">
    <source>
        <dbReference type="ARBA" id="ARBA00011073"/>
    </source>
</evidence>
<accession>A0ABP6UMK0</accession>
<dbReference type="InterPro" id="IPR036852">
    <property type="entry name" value="Peptidase_S8/S53_dom_sf"/>
</dbReference>
<keyword evidence="2 6" id="KW-0645">Protease</keyword>
<evidence type="ECO:0000313" key="10">
    <source>
        <dbReference type="EMBL" id="GAA3509327.1"/>
    </source>
</evidence>
<dbReference type="InterPro" id="IPR015500">
    <property type="entry name" value="Peptidase_S8_subtilisin-rel"/>
</dbReference>
<comment type="similarity">
    <text evidence="1 6 7">Belongs to the peptidase S8 family.</text>
</comment>
<dbReference type="PRINTS" id="PR00723">
    <property type="entry name" value="SUBTILISIN"/>
</dbReference>
<dbReference type="Gene3D" id="3.40.50.200">
    <property type="entry name" value="Peptidase S8/S53 domain"/>
    <property type="match status" value="1"/>
</dbReference>
<sequence>MKKYLMLFFFITQIGFSQEEDAWVYFTEKENTAEAIANPLTILTQQAIDRKELHNVVIDERDVPVTETYISQLKNINGVTVLAKSKWFNCVFLRGELSIIRDLQNLSFVSHIDYADNSLDTAVKFVKPTQEKNESIYSKFGEKADFNYGSAAAQIQQLRADYMHQQGYTGAGMIIAVMDAGFPGVDTNDGFKRARDEGRILDGYNFVSRSDDEFAITGSSHGTQTFSDIAGYIDGEFIGTAPDASYYLFVTEDVATEGPKEEALWVEAVERADSLGVHVINTSLGYSQQFDNPAYDYKTSDMDGQTTFISRGANIAFDKGMLLVTSAGNSGGDSWGIITAPGDAPGTLTVGAIDQNGEYAGFSSIGPTADNRIKPDVVARGLGAAVLSSANSVSSNSGTSFSSPIMAGAVTCLWQALPQLSNDEIIQVVRASGSQYNTPTNQLGYGIPDFQSMLEDASLSVDTEDKVMMNVYPNPVQDQLFFTVPEGTTIQVTVFTIDGRMIQSEQLTDQKYISLQDLAAGLYVVETISENSRYIHKITK</sequence>
<proteinExistence type="inferred from homology"/>
<keyword evidence="11" id="KW-1185">Reference proteome</keyword>
<dbReference type="InterPro" id="IPR026444">
    <property type="entry name" value="Secre_tail"/>
</dbReference>
<comment type="caution">
    <text evidence="10">The sequence shown here is derived from an EMBL/GenBank/DDBJ whole genome shotgun (WGS) entry which is preliminary data.</text>
</comment>
<evidence type="ECO:0000256" key="7">
    <source>
        <dbReference type="RuleBase" id="RU003355"/>
    </source>
</evidence>
<dbReference type="SUPFAM" id="SSF52743">
    <property type="entry name" value="Subtilisin-like"/>
    <property type="match status" value="1"/>
</dbReference>
<evidence type="ECO:0000256" key="3">
    <source>
        <dbReference type="ARBA" id="ARBA00022729"/>
    </source>
</evidence>
<reference evidence="11" key="1">
    <citation type="journal article" date="2019" name="Int. J. Syst. Evol. Microbiol.">
        <title>The Global Catalogue of Microorganisms (GCM) 10K type strain sequencing project: providing services to taxonomists for standard genome sequencing and annotation.</title>
        <authorList>
            <consortium name="The Broad Institute Genomics Platform"/>
            <consortium name="The Broad Institute Genome Sequencing Center for Infectious Disease"/>
            <person name="Wu L."/>
            <person name="Ma J."/>
        </authorList>
    </citation>
    <scope>NUCLEOTIDE SEQUENCE [LARGE SCALE GENOMIC DNA]</scope>
    <source>
        <strain evidence="11">JCM 17106</strain>
    </source>
</reference>
<evidence type="ECO:0000259" key="9">
    <source>
        <dbReference type="Pfam" id="PF18962"/>
    </source>
</evidence>
<keyword evidence="4 6" id="KW-0378">Hydrolase</keyword>
<dbReference type="Pfam" id="PF18962">
    <property type="entry name" value="Por_Secre_tail"/>
    <property type="match status" value="1"/>
</dbReference>
<gene>
    <name evidence="10" type="ORF">GCM10022393_22070</name>
</gene>
<feature type="active site" description="Charge relay system" evidence="6">
    <location>
        <position position="179"/>
    </location>
</feature>
<feature type="domain" description="Peptidase S8/S53" evidence="8">
    <location>
        <begin position="170"/>
        <end position="446"/>
    </location>
</feature>
<evidence type="ECO:0000256" key="5">
    <source>
        <dbReference type="ARBA" id="ARBA00022825"/>
    </source>
</evidence>
<dbReference type="PANTHER" id="PTHR43806">
    <property type="entry name" value="PEPTIDASE S8"/>
    <property type="match status" value="1"/>
</dbReference>
<dbReference type="InterPro" id="IPR017317">
    <property type="entry name" value="Pept_S8_subtilisin_bacteroid-2"/>
</dbReference>
<dbReference type="InterPro" id="IPR023828">
    <property type="entry name" value="Peptidase_S8_Ser-AS"/>
</dbReference>
<organism evidence="10 11">
    <name type="scientific">Aquimarina addita</name>
    <dbReference type="NCBI Taxonomy" id="870485"/>
    <lineage>
        <taxon>Bacteria</taxon>
        <taxon>Pseudomonadati</taxon>
        <taxon>Bacteroidota</taxon>
        <taxon>Flavobacteriia</taxon>
        <taxon>Flavobacteriales</taxon>
        <taxon>Flavobacteriaceae</taxon>
        <taxon>Aquimarina</taxon>
    </lineage>
</organism>
<dbReference type="RefSeq" id="WP_344927358.1">
    <property type="nucleotide sequence ID" value="NZ_BAABCW010000008.1"/>
</dbReference>
<feature type="active site" description="Charge relay system" evidence="6">
    <location>
        <position position="221"/>
    </location>
</feature>
<dbReference type="PIRSF" id="PIRSF037903">
    <property type="entry name" value="Subtilisin_rel_GFO_2223"/>
    <property type="match status" value="1"/>
</dbReference>
<dbReference type="InterPro" id="IPR000209">
    <property type="entry name" value="Peptidase_S8/S53_dom"/>
</dbReference>
<evidence type="ECO:0000256" key="6">
    <source>
        <dbReference type="PROSITE-ProRule" id="PRU01240"/>
    </source>
</evidence>
<protein>
    <submittedName>
        <fullName evidence="10">S8 family serine peptidase</fullName>
    </submittedName>
</protein>
<keyword evidence="3" id="KW-0732">Signal</keyword>
<evidence type="ECO:0000256" key="2">
    <source>
        <dbReference type="ARBA" id="ARBA00022670"/>
    </source>
</evidence>
<dbReference type="CDD" id="cd07493">
    <property type="entry name" value="Peptidases_S8_9"/>
    <property type="match status" value="1"/>
</dbReference>